<keyword evidence="4" id="KW-1185">Reference proteome</keyword>
<dbReference type="eggNOG" id="COG4412">
    <property type="taxonomic scope" value="Bacteria"/>
</dbReference>
<dbReference type="RefSeq" id="WP_012744931.1">
    <property type="nucleotide sequence ID" value="NC_012785.1"/>
</dbReference>
<evidence type="ECO:0000259" key="2">
    <source>
        <dbReference type="Pfam" id="PF05547"/>
    </source>
</evidence>
<dbReference type="GO" id="GO:0008237">
    <property type="term" value="F:metallopeptidase activity"/>
    <property type="evidence" value="ECO:0007669"/>
    <property type="project" value="UniProtKB-KW"/>
</dbReference>
<dbReference type="PANTHER" id="PTHR41775:SF1">
    <property type="entry name" value="PEPTIDASE M6-LIKE DOMAIN-CONTAINING PROTEIN"/>
    <property type="match status" value="1"/>
</dbReference>
<protein>
    <submittedName>
        <fullName evidence="3">M6 family metalloprotease domain protein</fullName>
    </submittedName>
</protein>
<dbReference type="KEGG" id="kol:Kole_0419"/>
<feature type="chain" id="PRO_5002949461" evidence="1">
    <location>
        <begin position="20"/>
        <end position="627"/>
    </location>
</feature>
<dbReference type="SUPFAM" id="SSF55486">
    <property type="entry name" value="Metalloproteases ('zincins'), catalytic domain"/>
    <property type="match status" value="1"/>
</dbReference>
<proteinExistence type="predicted"/>
<feature type="domain" description="Peptidase M6-like" evidence="2">
    <location>
        <begin position="149"/>
        <end position="337"/>
    </location>
</feature>
<sequence length="627" mass="69153">MKKAIIVFLLLIVTSLAFSVPAYPGEIALSQPDGTILTVRVIGDEFAHVTLYNGFPIIKNVDTGWWEYAVFDEIGKLIPSGSKAGIDALPELFEISTVYDYLSAVERPQYVACAPTSGVLKFPVILVNFSDTTPTYTPDDIEPVFTGDSNSVKSYYLEVSGGEDTLKLEFVVVGWYTVSATHGYYGEDDAHCWELVREAVQLADNDDFDFSQFDNDGDGYVDSIIVIHQGEGQELSGDPYDIWSHSGDIWPYLYLDGVYIKHYTIQPETVGGKLLTIGVACHELGHVFGLPDLYDTDYSSDGIGLWGLMAAGAWNGIHRAADSPAHMCAWSKKELGWVTVGSLNGFNGHELLSPVETNFEVLMFENADRPAGEEYFLLENRQLLGYDAALPGAGLLIYHIDEDAYQTNDLHRRVDVEEADDDNALDTYGGDNGSAGDPFPGTSANIEFGPGTSPSSTFYDGTSKLSVENITVNGLDIEFDVRTGVVLKAPLPYVIYGESNTLVYEFISEIVSYNLISQDATIIDCTLAPDRLSLDVQVLSPDHPFELTLEATDGTGESEVLTQRFLPFIYLIVHDGVSENHLITVKELNWDEVEYEAPDGTWNGDAPLYWKWIDSLPVEVFGHQLEE</sequence>
<dbReference type="PANTHER" id="PTHR41775">
    <property type="entry name" value="SECRETED PROTEIN-RELATED"/>
    <property type="match status" value="1"/>
</dbReference>
<dbReference type="InterPro" id="IPR008757">
    <property type="entry name" value="Peptidase_M6-like_domain"/>
</dbReference>
<gene>
    <name evidence="3" type="ordered locus">Kole_0419</name>
</gene>
<feature type="signal peptide" evidence="1">
    <location>
        <begin position="1"/>
        <end position="19"/>
    </location>
</feature>
<reference evidence="3 4" key="1">
    <citation type="submission" date="2009-06" db="EMBL/GenBank/DDBJ databases">
        <title>Complete sequence of Thermotogales bacterium TBF 19.5.1.</title>
        <authorList>
            <consortium name="US DOE Joint Genome Institute"/>
            <person name="Lucas S."/>
            <person name="Copeland A."/>
            <person name="Lapidus A."/>
            <person name="Glavina del Rio T."/>
            <person name="Tice H."/>
            <person name="Bruce D."/>
            <person name="Goodwin L."/>
            <person name="Pitluck S."/>
            <person name="Chertkov O."/>
            <person name="Brettin T."/>
            <person name="Detter J.C."/>
            <person name="Han C."/>
            <person name="Schmutz J."/>
            <person name="Larimer F."/>
            <person name="Land M."/>
            <person name="Hauser L."/>
            <person name="Kyrpides N."/>
            <person name="Ovchinnikova G."/>
            <person name="Noll K."/>
        </authorList>
    </citation>
    <scope>NUCLEOTIDE SEQUENCE [LARGE SCALE GENOMIC DNA]</scope>
    <source>
        <strain evidence="4">ATCC BAA-1733 / DSM 21960 / TBF 19.5.1</strain>
    </source>
</reference>
<evidence type="ECO:0000313" key="4">
    <source>
        <dbReference type="Proteomes" id="UP000002382"/>
    </source>
</evidence>
<dbReference type="HOGENOM" id="CLU_399450_0_0_0"/>
<dbReference type="NCBIfam" id="TIGR03296">
    <property type="entry name" value="M6dom_TIGR03296"/>
    <property type="match status" value="1"/>
</dbReference>
<keyword evidence="3" id="KW-0378">Hydrolase</keyword>
<dbReference type="Pfam" id="PF05547">
    <property type="entry name" value="Peptidase_M6"/>
    <property type="match status" value="1"/>
</dbReference>
<evidence type="ECO:0000313" key="3">
    <source>
        <dbReference type="EMBL" id="ACR79144.1"/>
    </source>
</evidence>
<accession>C5CDX5</accession>
<keyword evidence="3" id="KW-0482">Metalloprotease</keyword>
<reference evidence="3 4" key="2">
    <citation type="journal article" date="2011" name="J. Bacteriol.">
        <title>Genome Sequence of Kosmotoga olearia Strain TBF 19.5.1, a Thermophilic Bacterium with a Wide Growth Temperature Range, Isolated from the Troll B Oil Platform in the North Sea.</title>
        <authorList>
            <person name="Swithers K.S."/>
            <person name="Dipippo J.L."/>
            <person name="Bruce D.C."/>
            <person name="Detter C."/>
            <person name="Tapia R."/>
            <person name="Han S."/>
            <person name="Goodwin L.A."/>
            <person name="Han J."/>
            <person name="Woyke T."/>
            <person name="Pitluck S."/>
            <person name="Pennacchio L."/>
            <person name="Nolan M."/>
            <person name="Mikhailova N."/>
            <person name="Land M.L."/>
            <person name="Nesbo C.L."/>
            <person name="Gogarten J.P."/>
            <person name="Noll K.M."/>
        </authorList>
    </citation>
    <scope>NUCLEOTIDE SEQUENCE [LARGE SCALE GENOMIC DNA]</scope>
    <source>
        <strain evidence="4">ATCC BAA-1733 / DSM 21960 / TBF 19.5.1</strain>
    </source>
</reference>
<keyword evidence="1" id="KW-0732">Signal</keyword>
<dbReference type="AlphaFoldDB" id="C5CDX5"/>
<keyword evidence="3" id="KW-0645">Protease</keyword>
<organism evidence="3 4">
    <name type="scientific">Kosmotoga olearia (strain ATCC BAA-1733 / DSM 21960 / TBF 19.5.1)</name>
    <dbReference type="NCBI Taxonomy" id="521045"/>
    <lineage>
        <taxon>Bacteria</taxon>
        <taxon>Thermotogati</taxon>
        <taxon>Thermotogota</taxon>
        <taxon>Thermotogae</taxon>
        <taxon>Kosmotogales</taxon>
        <taxon>Kosmotogaceae</taxon>
        <taxon>Kosmotoga</taxon>
    </lineage>
</organism>
<dbReference type="EMBL" id="CP001634">
    <property type="protein sequence ID" value="ACR79144.1"/>
    <property type="molecule type" value="Genomic_DNA"/>
</dbReference>
<name>C5CDX5_KOSOT</name>
<dbReference type="GO" id="GO:0006508">
    <property type="term" value="P:proteolysis"/>
    <property type="evidence" value="ECO:0007669"/>
    <property type="project" value="InterPro"/>
</dbReference>
<evidence type="ECO:0000256" key="1">
    <source>
        <dbReference type="SAM" id="SignalP"/>
    </source>
</evidence>
<dbReference type="Proteomes" id="UP000002382">
    <property type="component" value="Chromosome"/>
</dbReference>
<dbReference type="STRING" id="521045.Kole_0419"/>
<dbReference type="OrthoDB" id="9802318at2"/>